<feature type="chain" id="PRO_5008678405" description="Peptidoglycan binding domain-containing protein" evidence="1">
    <location>
        <begin position="40"/>
        <end position="179"/>
    </location>
</feature>
<dbReference type="InterPro" id="IPR036365">
    <property type="entry name" value="PGBD-like_sf"/>
</dbReference>
<protein>
    <recommendedName>
        <fullName evidence="4">Peptidoglycan binding domain-containing protein</fullName>
    </recommendedName>
</protein>
<evidence type="ECO:0000313" key="3">
    <source>
        <dbReference type="Proteomes" id="UP000199393"/>
    </source>
</evidence>
<dbReference type="Gene3D" id="1.10.101.10">
    <property type="entry name" value="PGBD-like superfamily/PGBD"/>
    <property type="match status" value="1"/>
</dbReference>
<sequence>MNQTKSTVRTRSGVLASRVVVALAVTLGASLSTASPASAHTAYPGLHTLCKEAAPCINSGNLVRFWQRHLWADEGYSDIDGAFGVNTHNATVHWQQIYNAAHSVDIDVDGWVGPETWNAASQNTVWGYHFDRSDGTYLYYTYYGRKAGRTFLIRDRISDGVTWFKMPGATSWTDTSHGS</sequence>
<feature type="signal peptide" evidence="1">
    <location>
        <begin position="1"/>
        <end position="39"/>
    </location>
</feature>
<gene>
    <name evidence="2" type="ORF">GA0070620_0294</name>
</gene>
<dbReference type="Proteomes" id="UP000199393">
    <property type="component" value="Chromosome I"/>
</dbReference>
<dbReference type="RefSeq" id="WP_157741497.1">
    <property type="nucleotide sequence ID" value="NZ_JBHRWG010000002.1"/>
</dbReference>
<evidence type="ECO:0008006" key="4">
    <source>
        <dbReference type="Google" id="ProtNLM"/>
    </source>
</evidence>
<evidence type="ECO:0000256" key="1">
    <source>
        <dbReference type="SAM" id="SignalP"/>
    </source>
</evidence>
<dbReference type="InterPro" id="IPR036366">
    <property type="entry name" value="PGBDSf"/>
</dbReference>
<organism evidence="2 3">
    <name type="scientific">Micromonospora krabiensis</name>
    <dbReference type="NCBI Taxonomy" id="307121"/>
    <lineage>
        <taxon>Bacteria</taxon>
        <taxon>Bacillati</taxon>
        <taxon>Actinomycetota</taxon>
        <taxon>Actinomycetes</taxon>
        <taxon>Micromonosporales</taxon>
        <taxon>Micromonosporaceae</taxon>
        <taxon>Micromonospora</taxon>
    </lineage>
</organism>
<keyword evidence="1" id="KW-0732">Signal</keyword>
<dbReference type="AlphaFoldDB" id="A0A1C3MWZ6"/>
<accession>A0A1C3MWZ6</accession>
<dbReference type="EMBL" id="LT598496">
    <property type="protein sequence ID" value="SBV24852.1"/>
    <property type="molecule type" value="Genomic_DNA"/>
</dbReference>
<evidence type="ECO:0000313" key="2">
    <source>
        <dbReference type="EMBL" id="SBV24852.1"/>
    </source>
</evidence>
<reference evidence="3" key="1">
    <citation type="submission" date="2016-06" db="EMBL/GenBank/DDBJ databases">
        <authorList>
            <person name="Varghese N."/>
            <person name="Submissions Spin"/>
        </authorList>
    </citation>
    <scope>NUCLEOTIDE SEQUENCE [LARGE SCALE GENOMIC DNA]</scope>
    <source>
        <strain evidence="3">DSM 45344</strain>
    </source>
</reference>
<dbReference type="SUPFAM" id="SSF47090">
    <property type="entry name" value="PGBD-like"/>
    <property type="match status" value="1"/>
</dbReference>
<keyword evidence="3" id="KW-1185">Reference proteome</keyword>
<proteinExistence type="predicted"/>
<dbReference type="OrthoDB" id="5244994at2"/>
<name>A0A1C3MWZ6_9ACTN</name>